<feature type="repeat" description="PPR" evidence="2">
    <location>
        <begin position="188"/>
        <end position="222"/>
    </location>
</feature>
<sequence length="243" mass="27127">MLLFYGSSGLRYDSPTEDYMAITSINNMLLNVMPEIEIRVSSPVNIIKSVEDVVGSILAWVGKRIQLIPEQAASPAAKSYNIDTIELYKLQYQQSCLFTNLLLMLQRKCSRKKEWSMDHRRAFQKNAVFRLHRGSPAGRHHAITVWARAGLLQGGALMVLVAASSIPVVFGGLFQRAMAIQGQRSLKVVSSWTSVIDACSQNGKDMEALDVFKEMQTFGVKRNSTTIPTSLWKHCSIDAWEGS</sequence>
<gene>
    <name evidence="4" type="ORF">RHSIM_Rhsim12G0010000</name>
</gene>
<keyword evidence="3" id="KW-0472">Membrane</keyword>
<dbReference type="Pfam" id="PF01535">
    <property type="entry name" value="PPR"/>
    <property type="match status" value="1"/>
</dbReference>
<dbReference type="PROSITE" id="PS51375">
    <property type="entry name" value="PPR"/>
    <property type="match status" value="1"/>
</dbReference>
<keyword evidence="3" id="KW-1133">Transmembrane helix</keyword>
<dbReference type="InterPro" id="IPR011990">
    <property type="entry name" value="TPR-like_helical_dom_sf"/>
</dbReference>
<dbReference type="NCBIfam" id="TIGR00756">
    <property type="entry name" value="PPR"/>
    <property type="match status" value="1"/>
</dbReference>
<protein>
    <recommendedName>
        <fullName evidence="6">Pentatricopeptide repeat-containing protein</fullName>
    </recommendedName>
</protein>
<keyword evidence="5" id="KW-1185">Reference proteome</keyword>
<comment type="caution">
    <text evidence="4">The sequence shown here is derived from an EMBL/GenBank/DDBJ whole genome shotgun (WGS) entry which is preliminary data.</text>
</comment>
<dbReference type="EMBL" id="WJXA01000012">
    <property type="protein sequence ID" value="KAF7123080.1"/>
    <property type="molecule type" value="Genomic_DNA"/>
</dbReference>
<feature type="transmembrane region" description="Helical" evidence="3">
    <location>
        <begin position="151"/>
        <end position="174"/>
    </location>
</feature>
<evidence type="ECO:0000313" key="5">
    <source>
        <dbReference type="Proteomes" id="UP000626092"/>
    </source>
</evidence>
<organism evidence="4 5">
    <name type="scientific">Rhododendron simsii</name>
    <name type="common">Sims's rhododendron</name>
    <dbReference type="NCBI Taxonomy" id="118357"/>
    <lineage>
        <taxon>Eukaryota</taxon>
        <taxon>Viridiplantae</taxon>
        <taxon>Streptophyta</taxon>
        <taxon>Embryophyta</taxon>
        <taxon>Tracheophyta</taxon>
        <taxon>Spermatophyta</taxon>
        <taxon>Magnoliopsida</taxon>
        <taxon>eudicotyledons</taxon>
        <taxon>Gunneridae</taxon>
        <taxon>Pentapetalae</taxon>
        <taxon>asterids</taxon>
        <taxon>Ericales</taxon>
        <taxon>Ericaceae</taxon>
        <taxon>Ericoideae</taxon>
        <taxon>Rhodoreae</taxon>
        <taxon>Rhododendron</taxon>
    </lineage>
</organism>
<dbReference type="Proteomes" id="UP000626092">
    <property type="component" value="Unassembled WGS sequence"/>
</dbReference>
<reference evidence="4" key="1">
    <citation type="submission" date="2019-11" db="EMBL/GenBank/DDBJ databases">
        <authorList>
            <person name="Liu Y."/>
            <person name="Hou J."/>
            <person name="Li T.-Q."/>
            <person name="Guan C.-H."/>
            <person name="Wu X."/>
            <person name="Wu H.-Z."/>
            <person name="Ling F."/>
            <person name="Zhang R."/>
            <person name="Shi X.-G."/>
            <person name="Ren J.-P."/>
            <person name="Chen E.-F."/>
            <person name="Sun J.-M."/>
        </authorList>
    </citation>
    <scope>NUCLEOTIDE SEQUENCE</scope>
    <source>
        <strain evidence="4">Adult_tree_wgs_1</strain>
        <tissue evidence="4">Leaves</tissue>
    </source>
</reference>
<evidence type="ECO:0000256" key="2">
    <source>
        <dbReference type="PROSITE-ProRule" id="PRU00708"/>
    </source>
</evidence>
<evidence type="ECO:0000256" key="1">
    <source>
        <dbReference type="ARBA" id="ARBA00022737"/>
    </source>
</evidence>
<keyword evidence="1" id="KW-0677">Repeat</keyword>
<proteinExistence type="predicted"/>
<evidence type="ECO:0008006" key="6">
    <source>
        <dbReference type="Google" id="ProtNLM"/>
    </source>
</evidence>
<evidence type="ECO:0000313" key="4">
    <source>
        <dbReference type="EMBL" id="KAF7123080.1"/>
    </source>
</evidence>
<dbReference type="AlphaFoldDB" id="A0A834L7X9"/>
<dbReference type="InterPro" id="IPR002885">
    <property type="entry name" value="PPR_rpt"/>
</dbReference>
<evidence type="ECO:0000256" key="3">
    <source>
        <dbReference type="SAM" id="Phobius"/>
    </source>
</evidence>
<keyword evidence="3" id="KW-0812">Transmembrane</keyword>
<accession>A0A834L7X9</accession>
<name>A0A834L7X9_RHOSS</name>
<dbReference type="Gene3D" id="1.25.40.10">
    <property type="entry name" value="Tetratricopeptide repeat domain"/>
    <property type="match status" value="1"/>
</dbReference>